<reference evidence="1 2" key="1">
    <citation type="journal article" date="2016" name="Front. Microbiol.">
        <title>Genomic Resource of Rice Seed Associated Bacteria.</title>
        <authorList>
            <person name="Midha S."/>
            <person name="Bansal K."/>
            <person name="Sharma S."/>
            <person name="Kumar N."/>
            <person name="Patil P.P."/>
            <person name="Chaudhry V."/>
            <person name="Patil P.B."/>
        </authorList>
    </citation>
    <scope>NUCLEOTIDE SEQUENCE [LARGE SCALE GENOMIC DNA]</scope>
    <source>
        <strain evidence="1 2">NS226</strain>
    </source>
</reference>
<dbReference type="SUPFAM" id="SSF158837">
    <property type="entry name" value="AGR C 984p-like"/>
    <property type="match status" value="5"/>
</dbReference>
<organism evidence="1 2">
    <name type="scientific">Aureimonas ureilytica</name>
    <dbReference type="NCBI Taxonomy" id="401562"/>
    <lineage>
        <taxon>Bacteria</taxon>
        <taxon>Pseudomonadati</taxon>
        <taxon>Pseudomonadota</taxon>
        <taxon>Alphaproteobacteria</taxon>
        <taxon>Hyphomicrobiales</taxon>
        <taxon>Aurantimonadaceae</taxon>
        <taxon>Aureimonas</taxon>
    </lineage>
</organism>
<accession>A0A175R6S2</accession>
<dbReference type="InterPro" id="IPR010626">
    <property type="entry name" value="DUF1217"/>
</dbReference>
<protein>
    <recommendedName>
        <fullName evidence="3">Flagellar protein</fullName>
    </recommendedName>
</protein>
<dbReference type="PATRIC" id="fig|401562.3.peg.2675"/>
<evidence type="ECO:0000313" key="1">
    <source>
        <dbReference type="EMBL" id="KTQ94119.1"/>
    </source>
</evidence>
<dbReference type="Proteomes" id="UP000078272">
    <property type="component" value="Unassembled WGS sequence"/>
</dbReference>
<gene>
    <name evidence="1" type="ORF">NS226_14860</name>
</gene>
<dbReference type="EMBL" id="LDPZ01000030">
    <property type="protein sequence ID" value="KTQ94119.1"/>
    <property type="molecule type" value="Genomic_DNA"/>
</dbReference>
<evidence type="ECO:0008006" key="3">
    <source>
        <dbReference type="Google" id="ProtNLM"/>
    </source>
</evidence>
<dbReference type="AlphaFoldDB" id="A0A175R6S2"/>
<sequence>MISTLLNYRLYTNDMAKTLERLSSQAQVERDKAYYDQNIGKVTSVDQFLGNYKLYSYAMKAYGLEDQINAKGIMKKVLQSDLTDSSSFANKLSDQRYRDFAAAFNFNSDTTPTAQSTSQTERLVEAYAERVDTSAPIAAKATSYYTQNIGSVSSIDAFVADRGLLNVALRASGFSDPSAISSDYAASVLKGDVSNGDAAWATLRTQFSAAPTAPATTRTWIAQTAQMASNTVYTYNNLTGNATSPQAKQANIDYLNAFFSASNTTQTVSAFTSDERLLTFAMTAMGSEITYAASAAASYLQNPSSIPSTVSDVEKARFQALHDALGVQSNGTMSPPATSGLDKLITGYGNNYKTAFNKSVNFDTTEFKAALVDIKSVTDLMATSSVDGKRRTLNFVLKAVGIDPATASLTKIRAVLTSDPTDPNSYVSRLKDDRYTQLAAAFNFDENGKLRPERLIQDVSDQTKIGQLYAATFGSNLSNDKKATIKADTKAYLAAVGSAVSLNDLLTDKKTIQYALTAFGVKNKDLSKDELKKILTSDLGDPKSYANTQTDKAIAKFAAAFNFETDGSVRNAETGGQSAKDRLATDKLYLLQKMEEQAGDTSEGTRLALYFLRKAPGLTSSYGILADKALYSVVRTALGLPEGMVNMNVDQQASMLDKKLNVKDFADEKKLDKFVARFAGMYDTQNADSSPSPILQLFGGSSGGSNILSYL</sequence>
<dbReference type="InterPro" id="IPR023157">
    <property type="entry name" value="AGR-C-984p-like_sf"/>
</dbReference>
<dbReference type="RefSeq" id="WP_058635614.1">
    <property type="nucleotide sequence ID" value="NZ_LDPZ01000030.1"/>
</dbReference>
<dbReference type="Gene3D" id="1.10.3700.10">
    <property type="entry name" value="AGR C 984p-like"/>
    <property type="match status" value="3"/>
</dbReference>
<dbReference type="STRING" id="401562.NS365_14095"/>
<name>A0A175R6S2_9HYPH</name>
<dbReference type="OrthoDB" id="7824597at2"/>
<dbReference type="Pfam" id="PF06748">
    <property type="entry name" value="DUF1217"/>
    <property type="match status" value="3"/>
</dbReference>
<evidence type="ECO:0000313" key="2">
    <source>
        <dbReference type="Proteomes" id="UP000078272"/>
    </source>
</evidence>
<proteinExistence type="predicted"/>
<comment type="caution">
    <text evidence="1">The sequence shown here is derived from an EMBL/GenBank/DDBJ whole genome shotgun (WGS) entry which is preliminary data.</text>
</comment>